<evidence type="ECO:0000256" key="1">
    <source>
        <dbReference type="SAM" id="MobiDB-lite"/>
    </source>
</evidence>
<feature type="domain" description="TerD" evidence="2">
    <location>
        <begin position="225"/>
        <end position="393"/>
    </location>
</feature>
<dbReference type="EMBL" id="CP108135">
    <property type="protein sequence ID" value="WTP65405.1"/>
    <property type="molecule type" value="Genomic_DNA"/>
</dbReference>
<keyword evidence="4" id="KW-1185">Reference proteome</keyword>
<evidence type="ECO:0000313" key="4">
    <source>
        <dbReference type="Proteomes" id="UP001622496"/>
    </source>
</evidence>
<dbReference type="CDD" id="cd06974">
    <property type="entry name" value="TerD_like"/>
    <property type="match status" value="2"/>
</dbReference>
<dbReference type="Pfam" id="PF02342">
    <property type="entry name" value="TerD"/>
    <property type="match status" value="2"/>
</dbReference>
<dbReference type="GeneID" id="95066493"/>
<organism evidence="3 4">
    <name type="scientific">[Kitasatospora] papulosa</name>
    <dbReference type="NCBI Taxonomy" id="1464011"/>
    <lineage>
        <taxon>Bacteria</taxon>
        <taxon>Bacillati</taxon>
        <taxon>Actinomycetota</taxon>
        <taxon>Actinomycetes</taxon>
        <taxon>Kitasatosporales</taxon>
        <taxon>Streptomycetaceae</taxon>
        <taxon>Streptomyces</taxon>
    </lineage>
</organism>
<feature type="region of interest" description="Disordered" evidence="1">
    <location>
        <begin position="194"/>
        <end position="220"/>
    </location>
</feature>
<gene>
    <name evidence="3" type="ORF">OG560_08255</name>
</gene>
<feature type="domain" description="TerD" evidence="2">
    <location>
        <begin position="23"/>
        <end position="161"/>
    </location>
</feature>
<proteinExistence type="predicted"/>
<evidence type="ECO:0000259" key="2">
    <source>
        <dbReference type="Pfam" id="PF02342"/>
    </source>
</evidence>
<dbReference type="Proteomes" id="UP001622496">
    <property type="component" value="Chromosome"/>
</dbReference>
<dbReference type="PANTHER" id="PTHR32097:SF17">
    <property type="entry name" value="CAMP-BINDING PROTEIN 1-RELATED"/>
    <property type="match status" value="1"/>
</dbReference>
<dbReference type="InterPro" id="IPR051324">
    <property type="entry name" value="Stress/Tellurium_Resist"/>
</dbReference>
<dbReference type="PANTHER" id="PTHR32097">
    <property type="entry name" value="CAMP-BINDING PROTEIN 1-RELATED"/>
    <property type="match status" value="1"/>
</dbReference>
<name>A0ABZ1K4I0_9ACTN</name>
<dbReference type="InterPro" id="IPR003325">
    <property type="entry name" value="TerD"/>
</dbReference>
<protein>
    <submittedName>
        <fullName evidence="3">TerD family protein</fullName>
    </submittedName>
</protein>
<dbReference type="Gene3D" id="2.60.60.30">
    <property type="entry name" value="sav2460 like domains"/>
    <property type="match status" value="2"/>
</dbReference>
<sequence>MTAMTPGSNIPLSAARVAVDVAAPVRLDVSGLLLTADGKVRSDDDFIFYNQPSGPGVTYRPGGGSAPDAIVVDTTAVPPGIEKIVVTASPDAAGRTFQGVEPTATVRNADDGSALATFTPPQLGSETALVVIEIYLRNGAWKARAVGQGYANGLAGIATDFGVSVEEPAAAAPAPAAPVAPPVAPPAPVAAPVDPRIAPPAPAAPPAPPAPPAGSGKINLDKGRISLQKNQTVSLVKGGRPLLSQVKMGLGWEPAFRGKDIDLDASVIAFGPDRGHLDSCYFGKLSILNGAIKHSGDNLTGEGAGDDEVIVVDLGRIPAEATGLVFTVNSFTGQKFTEVAKAYCRLIDAATGEELVRFDLTGAEPQTGVMMAKLIKQFSGEWEMTAMGEFVKSRTVRGMVKPAAKAL</sequence>
<accession>A0ABZ1K4I0</accession>
<reference evidence="3 4" key="1">
    <citation type="submission" date="2022-10" db="EMBL/GenBank/DDBJ databases">
        <title>The complete genomes of actinobacterial strains from the NBC collection.</title>
        <authorList>
            <person name="Joergensen T.S."/>
            <person name="Alvarez Arevalo M."/>
            <person name="Sterndorff E.B."/>
            <person name="Faurdal D."/>
            <person name="Vuksanovic O."/>
            <person name="Mourched A.-S."/>
            <person name="Charusanti P."/>
            <person name="Shaw S."/>
            <person name="Blin K."/>
            <person name="Weber T."/>
        </authorList>
    </citation>
    <scope>NUCLEOTIDE SEQUENCE [LARGE SCALE GENOMIC DNA]</scope>
    <source>
        <strain evidence="3 4">NBC_00185</strain>
    </source>
</reference>
<feature type="compositionally biased region" description="Pro residues" evidence="1">
    <location>
        <begin position="197"/>
        <end position="212"/>
    </location>
</feature>
<evidence type="ECO:0000313" key="3">
    <source>
        <dbReference type="EMBL" id="WTP65405.1"/>
    </source>
</evidence>
<dbReference type="RefSeq" id="WP_030122871.1">
    <property type="nucleotide sequence ID" value="NZ_CP108135.1"/>
</dbReference>